<feature type="transmembrane region" description="Helical" evidence="9">
    <location>
        <begin position="180"/>
        <end position="196"/>
    </location>
</feature>
<dbReference type="Gene3D" id="1.10.357.140">
    <property type="entry name" value="UbiA prenyltransferase"/>
    <property type="match status" value="1"/>
</dbReference>
<dbReference type="GO" id="GO:0005743">
    <property type="term" value="C:mitochondrial inner membrane"/>
    <property type="evidence" value="ECO:0007669"/>
    <property type="project" value="TreeGrafter"/>
</dbReference>
<dbReference type="GO" id="GO:0008412">
    <property type="term" value="F:4-hydroxybenzoate polyprenyltransferase activity"/>
    <property type="evidence" value="ECO:0007669"/>
    <property type="project" value="TreeGrafter"/>
</dbReference>
<evidence type="ECO:0000256" key="1">
    <source>
        <dbReference type="ARBA" id="ARBA00001946"/>
    </source>
</evidence>
<evidence type="ECO:0000256" key="9">
    <source>
        <dbReference type="SAM" id="Phobius"/>
    </source>
</evidence>
<dbReference type="AlphaFoldDB" id="A0A6A6PBD4"/>
<dbReference type="InterPro" id="IPR000537">
    <property type="entry name" value="UbiA_prenyltransferase"/>
</dbReference>
<dbReference type="HAMAP" id="MF_01635">
    <property type="entry name" value="UbiA"/>
    <property type="match status" value="1"/>
</dbReference>
<dbReference type="InterPro" id="IPR044878">
    <property type="entry name" value="UbiA_sf"/>
</dbReference>
<feature type="non-terminal residue" evidence="10">
    <location>
        <position position="368"/>
    </location>
</feature>
<sequence>ATTSLASPRTTSLILRLSHTKPTDSVSAALLPCRLASTAINPDVLPPYAPPTTGLVSVLPPALIPYAELIRLDKPTGAYYLFLPCLWSTFLASIFVTPLPSPLALAGTTALFAAGALIMRGAGCTINDLWDRSLDARVARTRLRPLARGAVSPTSALAFAGGQLLAGLVVLLQFPQPACFLYATPSLLFVAAYPLAKRVTYYPQLVLGLTFSWGAVMGFPALGVSLLDGSAQSDLALLAAAALYASNVAWTVLYDTVYAHMDVADDAAAGIKSIALAHPSPATAKAIMSALASAQVGLLGVAGWAAGLGPVFWVGSCGGAAGALATMIWKVRLESVKDCWWWFKWGCWFVGGAVGAGLVGEYGVRYAQ</sequence>
<comment type="cofactor">
    <cofactor evidence="1">
        <name>Mg(2+)</name>
        <dbReference type="ChEBI" id="CHEBI:18420"/>
    </cofactor>
</comment>
<feature type="transmembrane region" description="Helical" evidence="9">
    <location>
        <begin position="235"/>
        <end position="254"/>
    </location>
</feature>
<feature type="non-terminal residue" evidence="10">
    <location>
        <position position="1"/>
    </location>
</feature>
<protein>
    <submittedName>
        <fullName evidence="10">UbiA prenyltransferase family-domain-containing protein</fullName>
    </submittedName>
</protein>
<comment type="subcellular location">
    <subcellularLocation>
        <location evidence="2">Membrane</location>
        <topology evidence="2">Multi-pass membrane protein</topology>
    </subcellularLocation>
</comment>
<keyword evidence="7 9" id="KW-1133">Transmembrane helix</keyword>
<dbReference type="PANTHER" id="PTHR11048:SF28">
    <property type="entry name" value="4-HYDROXYBENZOATE POLYPRENYLTRANSFERASE, MITOCHONDRIAL"/>
    <property type="match status" value="1"/>
</dbReference>
<name>A0A6A6PBD4_9PEZI</name>
<feature type="transmembrane region" description="Helical" evidence="9">
    <location>
        <begin position="205"/>
        <end position="223"/>
    </location>
</feature>
<comment type="pathway">
    <text evidence="3">Secondary metabolite biosynthesis; terpenoid biosynthesis.</text>
</comment>
<dbReference type="InterPro" id="IPR030470">
    <property type="entry name" value="UbiA_prenylTrfase_CS"/>
</dbReference>
<dbReference type="FunFam" id="1.10.357.140:FF:000008">
    <property type="entry name" value="4-hydroxybenzoate octaprenyltransferase"/>
    <property type="match status" value="1"/>
</dbReference>
<dbReference type="InterPro" id="IPR039653">
    <property type="entry name" value="Prenyltransferase"/>
</dbReference>
<gene>
    <name evidence="10" type="ORF">BDY21DRAFT_259353</name>
</gene>
<dbReference type="GO" id="GO:0006744">
    <property type="term" value="P:ubiquinone biosynthetic process"/>
    <property type="evidence" value="ECO:0007669"/>
    <property type="project" value="TreeGrafter"/>
</dbReference>
<dbReference type="Pfam" id="PF01040">
    <property type="entry name" value="UbiA"/>
    <property type="match status" value="1"/>
</dbReference>
<evidence type="ECO:0000256" key="7">
    <source>
        <dbReference type="ARBA" id="ARBA00022989"/>
    </source>
</evidence>
<evidence type="ECO:0000256" key="3">
    <source>
        <dbReference type="ARBA" id="ARBA00004721"/>
    </source>
</evidence>
<organism evidence="10 11">
    <name type="scientific">Lineolata rhizophorae</name>
    <dbReference type="NCBI Taxonomy" id="578093"/>
    <lineage>
        <taxon>Eukaryota</taxon>
        <taxon>Fungi</taxon>
        <taxon>Dikarya</taxon>
        <taxon>Ascomycota</taxon>
        <taxon>Pezizomycotina</taxon>
        <taxon>Dothideomycetes</taxon>
        <taxon>Dothideomycetes incertae sedis</taxon>
        <taxon>Lineolatales</taxon>
        <taxon>Lineolataceae</taxon>
        <taxon>Lineolata</taxon>
    </lineage>
</organism>
<dbReference type="UniPathway" id="UPA00213"/>
<feature type="transmembrane region" description="Helical" evidence="9">
    <location>
        <begin position="311"/>
        <end position="329"/>
    </location>
</feature>
<evidence type="ECO:0000256" key="6">
    <source>
        <dbReference type="ARBA" id="ARBA00022692"/>
    </source>
</evidence>
<feature type="transmembrane region" description="Helical" evidence="9">
    <location>
        <begin position="286"/>
        <end position="305"/>
    </location>
</feature>
<evidence type="ECO:0000256" key="8">
    <source>
        <dbReference type="ARBA" id="ARBA00023136"/>
    </source>
</evidence>
<keyword evidence="8 9" id="KW-0472">Membrane</keyword>
<feature type="transmembrane region" description="Helical" evidence="9">
    <location>
        <begin position="151"/>
        <end position="174"/>
    </location>
</feature>
<feature type="transmembrane region" description="Helical" evidence="9">
    <location>
        <begin position="341"/>
        <end position="360"/>
    </location>
</feature>
<comment type="similarity">
    <text evidence="4">Belongs to the UbiA prenyltransferase family.</text>
</comment>
<evidence type="ECO:0000256" key="2">
    <source>
        <dbReference type="ARBA" id="ARBA00004141"/>
    </source>
</evidence>
<evidence type="ECO:0000313" key="11">
    <source>
        <dbReference type="Proteomes" id="UP000799766"/>
    </source>
</evidence>
<feature type="transmembrane region" description="Helical" evidence="9">
    <location>
        <begin position="103"/>
        <end position="130"/>
    </location>
</feature>
<dbReference type="Proteomes" id="UP000799766">
    <property type="component" value="Unassembled WGS sequence"/>
</dbReference>
<proteinExistence type="inferred from homology"/>
<keyword evidence="11" id="KW-1185">Reference proteome</keyword>
<dbReference type="InterPro" id="IPR006370">
    <property type="entry name" value="HB_polyprenyltransferase-like"/>
</dbReference>
<dbReference type="EMBL" id="MU001671">
    <property type="protein sequence ID" value="KAF2461256.1"/>
    <property type="molecule type" value="Genomic_DNA"/>
</dbReference>
<dbReference type="OrthoDB" id="18170at2759"/>
<keyword evidence="5 10" id="KW-0808">Transferase</keyword>
<dbReference type="FunFam" id="1.20.120.1780:FF:000001">
    <property type="entry name" value="4-hydroxybenzoate octaprenyltransferase"/>
    <property type="match status" value="1"/>
</dbReference>
<evidence type="ECO:0000313" key="10">
    <source>
        <dbReference type="EMBL" id="KAF2461256.1"/>
    </source>
</evidence>
<dbReference type="GO" id="GO:0016114">
    <property type="term" value="P:terpenoid biosynthetic process"/>
    <property type="evidence" value="ECO:0007669"/>
    <property type="project" value="UniProtKB-UniPathway"/>
</dbReference>
<dbReference type="PROSITE" id="PS00943">
    <property type="entry name" value="UBIA"/>
    <property type="match status" value="1"/>
</dbReference>
<evidence type="ECO:0000256" key="5">
    <source>
        <dbReference type="ARBA" id="ARBA00022679"/>
    </source>
</evidence>
<dbReference type="CDD" id="cd13959">
    <property type="entry name" value="PT_UbiA_COQ2"/>
    <property type="match status" value="1"/>
</dbReference>
<evidence type="ECO:0000256" key="4">
    <source>
        <dbReference type="ARBA" id="ARBA00005985"/>
    </source>
</evidence>
<keyword evidence="6 9" id="KW-0812">Transmembrane</keyword>
<accession>A0A6A6PBD4</accession>
<dbReference type="Gene3D" id="1.20.120.1780">
    <property type="entry name" value="UbiA prenyltransferase"/>
    <property type="match status" value="1"/>
</dbReference>
<reference evidence="10" key="1">
    <citation type="journal article" date="2020" name="Stud. Mycol.">
        <title>101 Dothideomycetes genomes: a test case for predicting lifestyles and emergence of pathogens.</title>
        <authorList>
            <person name="Haridas S."/>
            <person name="Albert R."/>
            <person name="Binder M."/>
            <person name="Bloem J."/>
            <person name="Labutti K."/>
            <person name="Salamov A."/>
            <person name="Andreopoulos B."/>
            <person name="Baker S."/>
            <person name="Barry K."/>
            <person name="Bills G."/>
            <person name="Bluhm B."/>
            <person name="Cannon C."/>
            <person name="Castanera R."/>
            <person name="Culley D."/>
            <person name="Daum C."/>
            <person name="Ezra D."/>
            <person name="Gonzalez J."/>
            <person name="Henrissat B."/>
            <person name="Kuo A."/>
            <person name="Liang C."/>
            <person name="Lipzen A."/>
            <person name="Lutzoni F."/>
            <person name="Magnuson J."/>
            <person name="Mondo S."/>
            <person name="Nolan M."/>
            <person name="Ohm R."/>
            <person name="Pangilinan J."/>
            <person name="Park H.-J."/>
            <person name="Ramirez L."/>
            <person name="Alfaro M."/>
            <person name="Sun H."/>
            <person name="Tritt A."/>
            <person name="Yoshinaga Y."/>
            <person name="Zwiers L.-H."/>
            <person name="Turgeon B."/>
            <person name="Goodwin S."/>
            <person name="Spatafora J."/>
            <person name="Crous P."/>
            <person name="Grigoriev I."/>
        </authorList>
    </citation>
    <scope>NUCLEOTIDE SEQUENCE</scope>
    <source>
        <strain evidence="10">ATCC 16933</strain>
    </source>
</reference>
<dbReference type="PANTHER" id="PTHR11048">
    <property type="entry name" value="PRENYLTRANSFERASES"/>
    <property type="match status" value="1"/>
</dbReference>
<feature type="transmembrane region" description="Helical" evidence="9">
    <location>
        <begin position="78"/>
        <end position="97"/>
    </location>
</feature>